<protein>
    <submittedName>
        <fullName evidence="1">ORF73b</fullName>
    </submittedName>
</protein>
<reference evidence="1" key="2">
    <citation type="journal article" date="1994" name="Curr. Genet.">
        <title>A new gene encoding tRNA(Pro) (GGG) is present in the chloroplast genome of black pine: a compilation of 32 tRNA genes from black pine chloroplasts.</title>
        <authorList>
            <person name="Tsudzuki J."/>
            <person name="Ito S."/>
            <person name="Tsudzuki T."/>
            <person name="Wakasugi T."/>
            <person name="Sugiura M."/>
        </authorList>
    </citation>
    <scope>NUCLEOTIDE SEQUENCE</scope>
</reference>
<evidence type="ECO:0000313" key="1">
    <source>
        <dbReference type="EMBL" id="BAA04453.1"/>
    </source>
</evidence>
<keyword evidence="1" id="KW-0150">Chloroplast</keyword>
<dbReference type="EMBL" id="D17510">
    <property type="protein sequence ID" value="BAA04453.1"/>
    <property type="molecule type" value="Genomic_DNA"/>
</dbReference>
<dbReference type="PIR" id="T07577">
    <property type="entry name" value="T07577"/>
</dbReference>
<organism evidence="1">
    <name type="scientific">Pinus thunbergii</name>
    <name type="common">Japanese black pine</name>
    <name type="synonym">Pinus thunbergiana</name>
    <dbReference type="NCBI Taxonomy" id="3350"/>
    <lineage>
        <taxon>Eukaryota</taxon>
        <taxon>Viridiplantae</taxon>
        <taxon>Streptophyta</taxon>
        <taxon>Embryophyta</taxon>
        <taxon>Tracheophyta</taxon>
        <taxon>Spermatophyta</taxon>
        <taxon>Pinopsida</taxon>
        <taxon>Pinidae</taxon>
        <taxon>Conifers I</taxon>
        <taxon>Pinales</taxon>
        <taxon>Pinaceae</taxon>
        <taxon>Pinus</taxon>
        <taxon>Pinus subgen. Pinus</taxon>
    </lineage>
</organism>
<name>Q33001_PINTH</name>
<dbReference type="AlphaFoldDB" id="Q33001"/>
<accession>Q33001</accession>
<geneLocation type="chloroplast" evidence="1"/>
<sequence>MDFGNVVVLLHRSRSRSISIHGGKYLLARREDSSASYKFCSGRISLYFYKVVNGCIGSSPWCKKNNLIRIISV</sequence>
<proteinExistence type="predicted"/>
<keyword evidence="1" id="KW-0934">Plastid</keyword>
<reference evidence="1" key="3">
    <citation type="journal article" date="1994" name="Proc. Natl. Acad. Sci. U.S.A.">
        <title>Loss of all ndh genes as determined by sequencing the entire chloroplast genome of the black pine Pinus thunbergii.</title>
        <authorList>
            <person name="Wakasugi T."/>
            <person name="Tsudzuki J."/>
            <person name="Ito S."/>
            <person name="Nakashima K."/>
            <person name="Tsudzuki T."/>
            <person name="Sugiura M."/>
        </authorList>
    </citation>
    <scope>NUCLEOTIDE SEQUENCE</scope>
</reference>
<reference evidence="1" key="1">
    <citation type="journal article" date="1993" name="Mol. Gen. Genet.">
        <title>Chloroplast DNA of black pine retains a residual inverted repeat lacking rRNA genes: nucleotide sequences of trnQ, trnK, psbA, trnI and trnH and the absence of rps16.</title>
        <authorList>
            <person name="Tsudzuki J."/>
            <person name="Nakashima K."/>
            <person name="Tsudzuki T."/>
            <person name="Hiratsuka J."/>
            <person name="Shibata M."/>
            <person name="Wakasugi T."/>
            <person name="Sugiura M."/>
        </authorList>
    </citation>
    <scope>NUCLEOTIDE SEQUENCE</scope>
</reference>